<keyword evidence="11" id="KW-0472">Membrane</keyword>
<evidence type="ECO:0000313" key="20">
    <source>
        <dbReference type="Proteomes" id="UP000039324"/>
    </source>
</evidence>
<dbReference type="SUPFAM" id="SSF82919">
    <property type="entry name" value="Zn-finger domain of Sec23/24"/>
    <property type="match status" value="1"/>
</dbReference>
<evidence type="ECO:0000256" key="3">
    <source>
        <dbReference type="ARBA" id="ARBA00004586"/>
    </source>
</evidence>
<dbReference type="GO" id="GO:0030127">
    <property type="term" value="C:COPII vesicle coat"/>
    <property type="evidence" value="ECO:0007669"/>
    <property type="project" value="InterPro"/>
</dbReference>
<feature type="domain" description="Zinc finger Sec23/Sec24-type" evidence="14">
    <location>
        <begin position="234"/>
        <end position="271"/>
    </location>
</feature>
<dbReference type="InterPro" id="IPR050550">
    <property type="entry name" value="SEC23_SEC24_subfamily"/>
</dbReference>
<dbReference type="PANTHER" id="PTHR13803">
    <property type="entry name" value="SEC24-RELATED PROTEIN"/>
    <property type="match status" value="1"/>
</dbReference>
<evidence type="ECO:0000259" key="14">
    <source>
        <dbReference type="Pfam" id="PF04810"/>
    </source>
</evidence>
<dbReference type="GO" id="GO:0008270">
    <property type="term" value="F:zinc ion binding"/>
    <property type="evidence" value="ECO:0007669"/>
    <property type="project" value="InterPro"/>
</dbReference>
<evidence type="ECO:0000256" key="8">
    <source>
        <dbReference type="ARBA" id="ARBA00022892"/>
    </source>
</evidence>
<organism evidence="18 20">
    <name type="scientific">Plasmodiophora brassicae</name>
    <name type="common">Clubroot disease agent</name>
    <dbReference type="NCBI Taxonomy" id="37360"/>
    <lineage>
        <taxon>Eukaryota</taxon>
        <taxon>Sar</taxon>
        <taxon>Rhizaria</taxon>
        <taxon>Endomyxa</taxon>
        <taxon>Phytomyxea</taxon>
        <taxon>Plasmodiophorida</taxon>
        <taxon>Plasmodiophoridae</taxon>
        <taxon>Plasmodiophora</taxon>
    </lineage>
</organism>
<feature type="compositionally biased region" description="Polar residues" evidence="12">
    <location>
        <begin position="39"/>
        <end position="50"/>
    </location>
</feature>
<feature type="domain" description="Sec23/Sec24 helical" evidence="16">
    <location>
        <begin position="641"/>
        <end position="743"/>
    </location>
</feature>
<dbReference type="SUPFAM" id="SSF82754">
    <property type="entry name" value="C-terminal, gelsolin-like domain of Sec23/24"/>
    <property type="match status" value="1"/>
</dbReference>
<evidence type="ECO:0000259" key="16">
    <source>
        <dbReference type="Pfam" id="PF04815"/>
    </source>
</evidence>
<keyword evidence="6" id="KW-0963">Cytoplasm</keyword>
<reference evidence="19 21" key="2">
    <citation type="submission" date="2018-03" db="EMBL/GenBank/DDBJ databases">
        <authorList>
            <person name="Fogelqvist J."/>
        </authorList>
    </citation>
    <scope>NUCLEOTIDE SEQUENCE [LARGE SCALE GENOMIC DNA]</scope>
</reference>
<gene>
    <name evidence="18" type="ORF">PBRA_001427</name>
    <name evidence="19" type="ORF">PLBR_LOCUS1331</name>
</gene>
<dbReference type="InterPro" id="IPR029006">
    <property type="entry name" value="ADF-H/Gelsolin-like_dom_sf"/>
</dbReference>
<dbReference type="Pfam" id="PF08033">
    <property type="entry name" value="Sec23_BS"/>
    <property type="match status" value="1"/>
</dbReference>
<evidence type="ECO:0000259" key="17">
    <source>
        <dbReference type="Pfam" id="PF08033"/>
    </source>
</evidence>
<dbReference type="AlphaFoldDB" id="A0A0G4IYD9"/>
<feature type="compositionally biased region" description="Basic and acidic residues" evidence="12">
    <location>
        <begin position="10"/>
        <end position="19"/>
    </location>
</feature>
<proteinExistence type="inferred from homology"/>
<dbReference type="GO" id="GO:0090110">
    <property type="term" value="P:COPII-coated vesicle cargo loading"/>
    <property type="evidence" value="ECO:0007669"/>
    <property type="project" value="TreeGrafter"/>
</dbReference>
<dbReference type="GO" id="GO:0005789">
    <property type="term" value="C:endoplasmic reticulum membrane"/>
    <property type="evidence" value="ECO:0007669"/>
    <property type="project" value="UniProtKB-SubCell"/>
</dbReference>
<dbReference type="InterPro" id="IPR036465">
    <property type="entry name" value="vWFA_dom_sf"/>
</dbReference>
<dbReference type="Pfam" id="PF00626">
    <property type="entry name" value="Gelsolin"/>
    <property type="match status" value="1"/>
</dbReference>
<dbReference type="InterPro" id="IPR036174">
    <property type="entry name" value="Znf_Sec23_Sec24_sf"/>
</dbReference>
<dbReference type="OMA" id="AVECSKQ"/>
<evidence type="ECO:0000256" key="10">
    <source>
        <dbReference type="ARBA" id="ARBA00023034"/>
    </source>
</evidence>
<evidence type="ECO:0000256" key="6">
    <source>
        <dbReference type="ARBA" id="ARBA00022490"/>
    </source>
</evidence>
<evidence type="ECO:0000256" key="9">
    <source>
        <dbReference type="ARBA" id="ARBA00022927"/>
    </source>
</evidence>
<dbReference type="GO" id="GO:0000139">
    <property type="term" value="C:Golgi membrane"/>
    <property type="evidence" value="ECO:0007669"/>
    <property type="project" value="UniProtKB-SubCell"/>
</dbReference>
<dbReference type="GO" id="GO:0006886">
    <property type="term" value="P:intracellular protein transport"/>
    <property type="evidence" value="ECO:0007669"/>
    <property type="project" value="InterPro"/>
</dbReference>
<evidence type="ECO:0000256" key="12">
    <source>
        <dbReference type="SAM" id="MobiDB-lite"/>
    </source>
</evidence>
<feature type="region of interest" description="Disordered" evidence="12">
    <location>
        <begin position="39"/>
        <end position="92"/>
    </location>
</feature>
<evidence type="ECO:0000256" key="5">
    <source>
        <dbReference type="ARBA" id="ARBA00022448"/>
    </source>
</evidence>
<dbReference type="Gene3D" id="3.40.50.410">
    <property type="entry name" value="von Willebrand factor, type A domain"/>
    <property type="match status" value="1"/>
</dbReference>
<evidence type="ECO:0000256" key="2">
    <source>
        <dbReference type="ARBA" id="ARBA00004496"/>
    </source>
</evidence>
<dbReference type="Proteomes" id="UP000039324">
    <property type="component" value="Unassembled WGS sequence"/>
</dbReference>
<sequence length="911" mass="100790">MSQVDGDSNEAPHPERERVSSANKIRISTVPFFCRKARSSLSTPRATTMSGFAARGGPSRPAYPDADPYGTAPAPPSSQYGAPQGYDYQQHGGYQTQEGYYQQDHGQDAYAEGQGYYQSGQSYDATAYDQGYGYAEQGGYQEQYVDQMANMSLQQGTDSWQSSSIFPANVTPCDPRFLSLSVAAFPGSQALRLESGLPYSMTVQPLAEVSSEPSVPTAEHGPLPVVNFESLGVIRCKACRAYINPFCKFINGGSSWRCCLCGRSNDVTSGYFCDLDAHGDRLDKVNRAELCSSSIEIVAPAEYMVRPPQCPVFVFAIDVSQRSIRTGVLDSVCNTVYGLLDFLVTIPRTKVAFITFDSHIHLYSLRPKLSRPQMMVLPNLEDLFLPFPDDYLVNLEESRPLVEHLLQSLPSMHADTQDVESSLGAAVIAAHRVANAIGGKVLFFSTALPSFGPARLRNRETGASSSNEVALLKPAMDFYKTWGIKYARVQLRADMFLFPDKYCDVATTIALCQLSGGRVFSFSNFDQHRSGECLRSDLSRVLTCEQSWEAVMRVRVSKGSKIVGYEGNFFLRGTDLLSVPNCTADDSFVVELAHEETPPHGAIIIQVALLYTASYGERRIRVHNHMIPVVDKLEDLFYYVDLHALVNCIAKKALTPSLESSLAKGRQLIETACKDILIAYRKSIRNYNVSLAREEEYPDTLRYLPMMTLCLLKCPAFKDSSSMSSDERSIALANVRSMNCQSLDTYLRPRIYPVHQLHAQEGLPDASGIVTLPVEINATAAELSFDGAYLADNGLTIFLWIGRSISPHFLQECFGMTTVFSAPPDSIELMPITASSGRDGVLSRLHNIIDFLRSQSVTCQQLRIVCQPSDDPSRKHRPACVQEFFDCLILDRTDTVMSYSEFLTSLSKSTS</sequence>
<dbReference type="InterPro" id="IPR036180">
    <property type="entry name" value="Gelsolin-like_dom_sf"/>
</dbReference>
<dbReference type="SUPFAM" id="SSF81811">
    <property type="entry name" value="Helical domain of Sec23/24"/>
    <property type="match status" value="1"/>
</dbReference>
<evidence type="ECO:0000256" key="7">
    <source>
        <dbReference type="ARBA" id="ARBA00022824"/>
    </source>
</evidence>
<dbReference type="Proteomes" id="UP000290189">
    <property type="component" value="Unassembled WGS sequence"/>
</dbReference>
<dbReference type="InterPro" id="IPR006896">
    <property type="entry name" value="Sec23/24_trunk_dom"/>
</dbReference>
<dbReference type="Pfam" id="PF04810">
    <property type="entry name" value="zf-Sec23_Sec24"/>
    <property type="match status" value="1"/>
</dbReference>
<keyword evidence="5" id="KW-0813">Transport</keyword>
<dbReference type="InterPro" id="IPR012990">
    <property type="entry name" value="Beta-sandwich_Sec23_24"/>
</dbReference>
<reference evidence="18 20" key="1">
    <citation type="submission" date="2015-02" db="EMBL/GenBank/DDBJ databases">
        <authorList>
            <person name="Chooi Y.-H."/>
        </authorList>
    </citation>
    <scope>NUCLEOTIDE SEQUENCE [LARGE SCALE GENOMIC DNA]</scope>
    <source>
        <strain evidence="18">E3</strain>
    </source>
</reference>
<dbReference type="Gene3D" id="2.30.30.380">
    <property type="entry name" value="Zn-finger domain of Sec23/24"/>
    <property type="match status" value="1"/>
</dbReference>
<dbReference type="Pfam" id="PF04811">
    <property type="entry name" value="Sec23_trunk"/>
    <property type="match status" value="1"/>
</dbReference>
<feature type="domain" description="Sec23/Sec24 beta-sandwich" evidence="17">
    <location>
        <begin position="548"/>
        <end position="630"/>
    </location>
</feature>
<dbReference type="InterPro" id="IPR006895">
    <property type="entry name" value="Znf_Sec23_Sec24"/>
</dbReference>
<evidence type="ECO:0000256" key="1">
    <source>
        <dbReference type="ARBA" id="ARBA00004394"/>
    </source>
</evidence>
<accession>A0A0G4IYD9</accession>
<dbReference type="GO" id="GO:0000149">
    <property type="term" value="F:SNARE binding"/>
    <property type="evidence" value="ECO:0007669"/>
    <property type="project" value="TreeGrafter"/>
</dbReference>
<feature type="domain" description="Gelsolin-like" evidence="13">
    <location>
        <begin position="771"/>
        <end position="819"/>
    </location>
</feature>
<evidence type="ECO:0000256" key="4">
    <source>
        <dbReference type="ARBA" id="ARBA00008334"/>
    </source>
</evidence>
<dbReference type="Gene3D" id="2.60.40.1670">
    <property type="entry name" value="beta-sandwich domain of Sec23/24"/>
    <property type="match status" value="1"/>
</dbReference>
<keyword evidence="19" id="KW-0496">Mitochondrion</keyword>
<comment type="subcellular location">
    <subcellularLocation>
        <location evidence="2">Cytoplasm</location>
    </subcellularLocation>
    <subcellularLocation>
        <location evidence="3">Endoplasmic reticulum membrane</location>
    </subcellularLocation>
    <subcellularLocation>
        <location evidence="1">Golgi apparatus membrane</location>
    </subcellularLocation>
</comment>
<dbReference type="InterPro" id="IPR007123">
    <property type="entry name" value="Gelsolin-like_dom"/>
</dbReference>
<keyword evidence="9" id="KW-0653">Protein transport</keyword>
<dbReference type="Gene3D" id="3.40.20.10">
    <property type="entry name" value="Severin"/>
    <property type="match status" value="1"/>
</dbReference>
<dbReference type="GO" id="GO:0070971">
    <property type="term" value="C:endoplasmic reticulum exit site"/>
    <property type="evidence" value="ECO:0007669"/>
    <property type="project" value="TreeGrafter"/>
</dbReference>
<dbReference type="PANTHER" id="PTHR13803:SF39">
    <property type="entry name" value="SECRETORY 24AB, ISOFORM A"/>
    <property type="match status" value="1"/>
</dbReference>
<keyword evidence="20" id="KW-1185">Reference proteome</keyword>
<feature type="domain" description="Sec23/Sec24 trunk" evidence="15">
    <location>
        <begin position="308"/>
        <end position="541"/>
    </location>
</feature>
<keyword evidence="10" id="KW-0333">Golgi apparatus</keyword>
<evidence type="ECO:0000313" key="21">
    <source>
        <dbReference type="Proteomes" id="UP000290189"/>
    </source>
</evidence>
<evidence type="ECO:0000256" key="11">
    <source>
        <dbReference type="ARBA" id="ARBA00023136"/>
    </source>
</evidence>
<dbReference type="SUPFAM" id="SSF81995">
    <property type="entry name" value="beta-sandwich domain of Sec23/24"/>
    <property type="match status" value="1"/>
</dbReference>
<evidence type="ECO:0000313" key="18">
    <source>
        <dbReference type="EMBL" id="CEP00373.1"/>
    </source>
</evidence>
<dbReference type="InterPro" id="IPR036175">
    <property type="entry name" value="Sec23/24_helical_dom_sf"/>
</dbReference>
<dbReference type="Gene3D" id="1.20.120.730">
    <property type="entry name" value="Sec23/Sec24 helical domain"/>
    <property type="match status" value="1"/>
</dbReference>
<dbReference type="Pfam" id="PF04815">
    <property type="entry name" value="Sec23_helical"/>
    <property type="match status" value="1"/>
</dbReference>
<evidence type="ECO:0000259" key="15">
    <source>
        <dbReference type="Pfam" id="PF04811"/>
    </source>
</evidence>
<dbReference type="STRING" id="37360.A0A0G4IYD9"/>
<name>A0A0G4IYD9_PLABS</name>
<evidence type="ECO:0000259" key="13">
    <source>
        <dbReference type="Pfam" id="PF00626"/>
    </source>
</evidence>
<dbReference type="EMBL" id="CDSF01000101">
    <property type="protein sequence ID" value="CEP00373.1"/>
    <property type="molecule type" value="Genomic_DNA"/>
</dbReference>
<evidence type="ECO:0000313" key="19">
    <source>
        <dbReference type="EMBL" id="SPQ94116.1"/>
    </source>
</evidence>
<dbReference type="OrthoDB" id="49016at2759"/>
<feature type="region of interest" description="Disordered" evidence="12">
    <location>
        <begin position="1"/>
        <end position="24"/>
    </location>
</feature>
<protein>
    <submittedName>
        <fullName evidence="18">Uncharacterized protein</fullName>
    </submittedName>
</protein>
<geneLocation type="mitochondrion" evidence="19"/>
<dbReference type="SUPFAM" id="SSF53300">
    <property type="entry name" value="vWA-like"/>
    <property type="match status" value="1"/>
</dbReference>
<keyword evidence="8" id="KW-0931">ER-Golgi transport</keyword>
<dbReference type="EMBL" id="OVEO01000002">
    <property type="protein sequence ID" value="SPQ94116.1"/>
    <property type="molecule type" value="Genomic_DNA"/>
</dbReference>
<dbReference type="InterPro" id="IPR006900">
    <property type="entry name" value="Sec23/24_helical_dom"/>
</dbReference>
<keyword evidence="7" id="KW-0256">Endoplasmic reticulum</keyword>
<comment type="similarity">
    <text evidence="4">Belongs to the SEC23/SEC24 family. SEC24 subfamily.</text>
</comment>